<feature type="compositionally biased region" description="Basic residues" evidence="1">
    <location>
        <begin position="125"/>
        <end position="135"/>
    </location>
</feature>
<reference evidence="2 3" key="1">
    <citation type="submission" date="2018-08" db="EMBL/GenBank/DDBJ databases">
        <title>Genomic investigation of the strawberry pathogen Phytophthora fragariae indicates pathogenicity is determined by transcriptional variation in three key races.</title>
        <authorList>
            <person name="Adams T.M."/>
            <person name="Armitage A.D."/>
            <person name="Sobczyk M.K."/>
            <person name="Bates H.J."/>
            <person name="Dunwell J.M."/>
            <person name="Nellist C.F."/>
            <person name="Harrison R.J."/>
        </authorList>
    </citation>
    <scope>NUCLEOTIDE SEQUENCE [LARGE SCALE GENOMIC DNA]</scope>
    <source>
        <strain evidence="2 3">A4</strain>
    </source>
</reference>
<feature type="compositionally biased region" description="Basic residues" evidence="1">
    <location>
        <begin position="88"/>
        <end position="104"/>
    </location>
</feature>
<feature type="compositionally biased region" description="Low complexity" evidence="1">
    <location>
        <begin position="207"/>
        <end position="224"/>
    </location>
</feature>
<name>A0A6A4B988_9STRA</name>
<gene>
    <name evidence="2" type="ORF">PF001_g29563</name>
</gene>
<sequence length="224" mass="23174">MTTETRIIVRPARDALRAVGPMKTHADAPTPSDMEDKPLAPASKKHSGDPEVAEAASASKKPANDTEEAKKNPASKKHAKGAGEAKKPASKKPKVAAAKAKAKKTPASPKATRKAKKVTASSKPAPKKPVVKKPAAKQLPKTKGASKEGPKTPKLPPKRTDVLLPGPHEDVSSDSSDTDTPTPGYVSGADSPAPRAWTSMKDDAASAKDAPTSPHGRSPSPHPS</sequence>
<proteinExistence type="predicted"/>
<evidence type="ECO:0000313" key="2">
    <source>
        <dbReference type="EMBL" id="KAE9268667.1"/>
    </source>
</evidence>
<dbReference type="EMBL" id="QXGE01005043">
    <property type="protein sequence ID" value="KAE9268667.1"/>
    <property type="molecule type" value="Genomic_DNA"/>
</dbReference>
<organism evidence="2 3">
    <name type="scientific">Phytophthora fragariae</name>
    <dbReference type="NCBI Taxonomy" id="53985"/>
    <lineage>
        <taxon>Eukaryota</taxon>
        <taxon>Sar</taxon>
        <taxon>Stramenopiles</taxon>
        <taxon>Oomycota</taxon>
        <taxon>Peronosporomycetes</taxon>
        <taxon>Peronosporales</taxon>
        <taxon>Peronosporaceae</taxon>
        <taxon>Phytophthora</taxon>
    </lineage>
</organism>
<evidence type="ECO:0000256" key="1">
    <source>
        <dbReference type="SAM" id="MobiDB-lite"/>
    </source>
</evidence>
<comment type="caution">
    <text evidence="2">The sequence shown here is derived from an EMBL/GenBank/DDBJ whole genome shotgun (WGS) entry which is preliminary data.</text>
</comment>
<dbReference type="AlphaFoldDB" id="A0A6A4B988"/>
<protein>
    <submittedName>
        <fullName evidence="2">Uncharacterized protein</fullName>
    </submittedName>
</protein>
<feature type="region of interest" description="Disordered" evidence="1">
    <location>
        <begin position="1"/>
        <end position="224"/>
    </location>
</feature>
<accession>A0A6A4B988</accession>
<dbReference type="Proteomes" id="UP000437068">
    <property type="component" value="Unassembled WGS sequence"/>
</dbReference>
<feature type="compositionally biased region" description="Basic and acidic residues" evidence="1">
    <location>
        <begin position="62"/>
        <end position="71"/>
    </location>
</feature>
<feature type="compositionally biased region" description="Low complexity" evidence="1">
    <location>
        <begin position="173"/>
        <end position="183"/>
    </location>
</feature>
<evidence type="ECO:0000313" key="3">
    <source>
        <dbReference type="Proteomes" id="UP000437068"/>
    </source>
</evidence>